<dbReference type="EMBL" id="JABVED010000007">
    <property type="protein sequence ID" value="MBC6448492.1"/>
    <property type="molecule type" value="Genomic_DNA"/>
</dbReference>
<dbReference type="PROSITE" id="PS51459">
    <property type="entry name" value="FIDO"/>
    <property type="match status" value="1"/>
</dbReference>
<evidence type="ECO:0000256" key="7">
    <source>
        <dbReference type="ARBA" id="ARBA00048696"/>
    </source>
</evidence>
<accession>A0ABR7L848</accession>
<protein>
    <recommendedName>
        <fullName evidence="5">protein adenylyltransferase</fullName>
        <ecNumber evidence="5">2.7.7.108</ecNumber>
    </recommendedName>
</protein>
<sequence>MTQDDPYTDPATGVLLNLLDIADRPTLIAVERDLAFLRDQSMRRQPPPGGFDFAHLCDYHRHLFGDIYAWAGTPRHVDIARDESPFAHWRYIEQSMTGLLTALREEHLLAGLDRTEFLERFTYYFVEVNVIHPFREGNGRTQRAFFRHLAAHIGWDMDISRVTGERYIEGCKAGMVGDLGPLTDLFDTVLHWF</sequence>
<evidence type="ECO:0000313" key="10">
    <source>
        <dbReference type="Proteomes" id="UP000734823"/>
    </source>
</evidence>
<organism evidence="9 10">
    <name type="scientific">Actinokineospora xionganensis</name>
    <dbReference type="NCBI Taxonomy" id="2684470"/>
    <lineage>
        <taxon>Bacteria</taxon>
        <taxon>Bacillati</taxon>
        <taxon>Actinomycetota</taxon>
        <taxon>Actinomycetes</taxon>
        <taxon>Pseudonocardiales</taxon>
        <taxon>Pseudonocardiaceae</taxon>
        <taxon>Actinokineospora</taxon>
    </lineage>
</organism>
<evidence type="ECO:0000256" key="5">
    <source>
        <dbReference type="ARBA" id="ARBA00034531"/>
    </source>
</evidence>
<keyword evidence="4" id="KW-0067">ATP-binding</keyword>
<evidence type="ECO:0000313" key="9">
    <source>
        <dbReference type="EMBL" id="MBC6448492.1"/>
    </source>
</evidence>
<dbReference type="Proteomes" id="UP000734823">
    <property type="component" value="Unassembled WGS sequence"/>
</dbReference>
<keyword evidence="1" id="KW-0808">Transferase</keyword>
<dbReference type="Gene3D" id="1.10.3290.10">
    <property type="entry name" value="Fido-like domain"/>
    <property type="match status" value="1"/>
</dbReference>
<dbReference type="RefSeq" id="WP_187220963.1">
    <property type="nucleotide sequence ID" value="NZ_JABVED010000007.1"/>
</dbReference>
<dbReference type="PANTHER" id="PTHR39560">
    <property type="entry name" value="PROTEIN ADENYLYLTRANSFERASE FIC-RELATED"/>
    <property type="match status" value="1"/>
</dbReference>
<keyword evidence="10" id="KW-1185">Reference proteome</keyword>
<feature type="domain" description="Fido" evidence="8">
    <location>
        <begin position="51"/>
        <end position="188"/>
    </location>
</feature>
<dbReference type="PANTHER" id="PTHR39560:SF1">
    <property type="entry name" value="PROTEIN ADENYLYLTRANSFERASE FIC-RELATED"/>
    <property type="match status" value="1"/>
</dbReference>
<keyword evidence="3" id="KW-0547">Nucleotide-binding</keyword>
<proteinExistence type="predicted"/>
<keyword evidence="2" id="KW-0548">Nucleotidyltransferase</keyword>
<name>A0ABR7L848_9PSEU</name>
<evidence type="ECO:0000256" key="1">
    <source>
        <dbReference type="ARBA" id="ARBA00022679"/>
    </source>
</evidence>
<evidence type="ECO:0000256" key="2">
    <source>
        <dbReference type="ARBA" id="ARBA00022695"/>
    </source>
</evidence>
<gene>
    <name evidence="9" type="ORF">GPZ80_15060</name>
</gene>
<evidence type="ECO:0000256" key="4">
    <source>
        <dbReference type="ARBA" id="ARBA00022840"/>
    </source>
</evidence>
<dbReference type="InterPro" id="IPR036597">
    <property type="entry name" value="Fido-like_dom_sf"/>
</dbReference>
<evidence type="ECO:0000256" key="6">
    <source>
        <dbReference type="ARBA" id="ARBA00047939"/>
    </source>
</evidence>
<dbReference type="Pfam" id="PF02661">
    <property type="entry name" value="Fic"/>
    <property type="match status" value="1"/>
</dbReference>
<dbReference type="EC" id="2.7.7.108" evidence="5"/>
<evidence type="ECO:0000259" key="8">
    <source>
        <dbReference type="PROSITE" id="PS51459"/>
    </source>
</evidence>
<evidence type="ECO:0000256" key="3">
    <source>
        <dbReference type="ARBA" id="ARBA00022741"/>
    </source>
</evidence>
<comment type="caution">
    <text evidence="9">The sequence shown here is derived from an EMBL/GenBank/DDBJ whole genome shotgun (WGS) entry which is preliminary data.</text>
</comment>
<comment type="catalytic activity">
    <reaction evidence="6">
        <text>L-threonyl-[protein] + ATP = 3-O-(5'-adenylyl)-L-threonyl-[protein] + diphosphate</text>
        <dbReference type="Rhea" id="RHEA:54292"/>
        <dbReference type="Rhea" id="RHEA-COMP:11060"/>
        <dbReference type="Rhea" id="RHEA-COMP:13847"/>
        <dbReference type="ChEBI" id="CHEBI:30013"/>
        <dbReference type="ChEBI" id="CHEBI:30616"/>
        <dbReference type="ChEBI" id="CHEBI:33019"/>
        <dbReference type="ChEBI" id="CHEBI:138113"/>
        <dbReference type="EC" id="2.7.7.108"/>
    </reaction>
</comment>
<reference evidence="9 10" key="1">
    <citation type="submission" date="2020-06" db="EMBL/GenBank/DDBJ databases">
        <title>Actinokineospora xiongansis sp. nov., isolated from soil of Baiyangdian.</title>
        <authorList>
            <person name="Zhang X."/>
        </authorList>
    </citation>
    <scope>NUCLEOTIDE SEQUENCE [LARGE SCALE GENOMIC DNA]</scope>
    <source>
        <strain evidence="9 10">HBU206404</strain>
    </source>
</reference>
<dbReference type="SUPFAM" id="SSF140931">
    <property type="entry name" value="Fic-like"/>
    <property type="match status" value="1"/>
</dbReference>
<comment type="catalytic activity">
    <reaction evidence="7">
        <text>L-tyrosyl-[protein] + ATP = O-(5'-adenylyl)-L-tyrosyl-[protein] + diphosphate</text>
        <dbReference type="Rhea" id="RHEA:54288"/>
        <dbReference type="Rhea" id="RHEA-COMP:10136"/>
        <dbReference type="Rhea" id="RHEA-COMP:13846"/>
        <dbReference type="ChEBI" id="CHEBI:30616"/>
        <dbReference type="ChEBI" id="CHEBI:33019"/>
        <dbReference type="ChEBI" id="CHEBI:46858"/>
        <dbReference type="ChEBI" id="CHEBI:83624"/>
        <dbReference type="EC" id="2.7.7.108"/>
    </reaction>
</comment>
<dbReference type="InterPro" id="IPR003812">
    <property type="entry name" value="Fido"/>
</dbReference>